<dbReference type="FunFam" id="3.40.50.11840:FF:000002">
    <property type="entry name" value="2-(3-amino-3-carboxypropyl)histidine synthase subunit 2"/>
    <property type="match status" value="1"/>
</dbReference>
<evidence type="ECO:0000256" key="10">
    <source>
        <dbReference type="ARBA" id="ARBA00034128"/>
    </source>
</evidence>
<evidence type="ECO:0000256" key="12">
    <source>
        <dbReference type="ARBA" id="ARBA00080784"/>
    </source>
</evidence>
<comment type="pathway">
    <text evidence="2">Protein modification; peptidyl-diphthamide biosynthesis.</text>
</comment>
<dbReference type="Pfam" id="PF01866">
    <property type="entry name" value="Diphthamide_syn"/>
    <property type="match status" value="1"/>
</dbReference>
<evidence type="ECO:0000256" key="13">
    <source>
        <dbReference type="SAM" id="MobiDB-lite"/>
    </source>
</evidence>
<evidence type="ECO:0000313" key="15">
    <source>
        <dbReference type="Proteomes" id="UP000235388"/>
    </source>
</evidence>
<evidence type="ECO:0000256" key="8">
    <source>
        <dbReference type="ARBA" id="ARBA00032573"/>
    </source>
</evidence>
<dbReference type="SFLD" id="SFLDS00032">
    <property type="entry name" value="Radical_SAM_3-amino-3-carboxyp"/>
    <property type="match status" value="1"/>
</dbReference>
<evidence type="ECO:0000256" key="1">
    <source>
        <dbReference type="ARBA" id="ARBA00001966"/>
    </source>
</evidence>
<keyword evidence="6" id="KW-0408">Iron</keyword>
<dbReference type="InterPro" id="IPR042263">
    <property type="entry name" value="DPH1/DPH2_1"/>
</dbReference>
<evidence type="ECO:0000256" key="11">
    <source>
        <dbReference type="ARBA" id="ARBA00054092"/>
    </source>
</evidence>
<keyword evidence="15" id="KW-1185">Reference proteome</keyword>
<accession>A0A2N5UK44</accession>
<feature type="compositionally biased region" description="Basic and acidic residues" evidence="13">
    <location>
        <begin position="664"/>
        <end position="683"/>
    </location>
</feature>
<dbReference type="NCBIfam" id="TIGR00322">
    <property type="entry name" value="diphth2_R"/>
    <property type="match status" value="1"/>
</dbReference>
<dbReference type="Gene3D" id="3.40.50.11840">
    <property type="entry name" value="Diphthamide synthesis DPH1/DPH2 domain 1"/>
    <property type="match status" value="1"/>
</dbReference>
<evidence type="ECO:0000256" key="5">
    <source>
        <dbReference type="ARBA" id="ARBA00022723"/>
    </source>
</evidence>
<name>A0A2N5UK44_9BASI</name>
<feature type="region of interest" description="Disordered" evidence="13">
    <location>
        <begin position="659"/>
        <end position="683"/>
    </location>
</feature>
<dbReference type="PANTHER" id="PTHR10762">
    <property type="entry name" value="DIPHTHAMIDE BIOSYNTHESIS PROTEIN"/>
    <property type="match status" value="1"/>
</dbReference>
<sequence length="739" mass="82372">MAHSDANLFSPAAASLYRAVALRRPQTPLRDGKVKADCVQAVMEGFTTQFFALAHRRRTDVTSAGPTDPLCLCSGKVRENLEIKVNLRTHLQKRNNGTPACLAPRVGKLQMAQLDRSILCNNRGRRIHPDSGFWVSLELQYPAMNHTPSAFPMAELMPMSFDGGPPDPRQRKQDIPAEFKILETVEWIIRHGFAIVGLQFPDDLLPVSVPVFRLLRSKLNANEIELYIMADTTYGSCCVDHVAAQHVNAQAVVHYGEACLSITPSLPVFYVLPKFPISDEMVERTAKRLVDSLYSMDPTFDRSNPSSQILLMYDVRYHWRSEGIANCLKTQFNLPIVRHELGLVEAQNLSIPPVSSSSAKTPSNQCSEQTCCQSSCQDSKICSDQPIACPTTTRTASPISEETGASALPPPSTSKKMDYSSYQVVFYVGNESPKLTHFLVTHPDLPVIAIDPNETEEGAQGSSRLPQDNQTKKLLMRRYATIQKARDADVFGILVGTLGVRHYLEMINRTQTLIEQKFKKKAYVISVGKLKPEKLMNFAEIEAWVLVDCPESSLLTLDGKTGDRFDPKQFGAPIITPWELEIALNSCIESTSDDEQSKKRRVWDGKLVLGFEEILSVWQAEDSLDRSPPTDSRVDQSADVHQPAGPVFSMVTGGYKYRRNWNADPDKSESKSKEVERQPTNDKHELIQSIQGAASEYALSHRTYFGLEPRFGLDPPSKVSPGRFGIPQAYQDDHPNSSS</sequence>
<evidence type="ECO:0000256" key="6">
    <source>
        <dbReference type="ARBA" id="ARBA00023004"/>
    </source>
</evidence>
<comment type="function">
    <text evidence="11">Required for the first step of diphthamide biosynthesis, a post-translational modification of histidine which occurs in elongation factor 2. DPH1 and DPH2 transfer a 3-amino-3-carboxypropyl (ACP) group from S-adenosyl-L-methionine (SAM) to a histidine residue, the reaction is assisted by a reduction system comprising DPH3 and a NADH-dependent reductase, predominantly CBR1. Facilitates the reduction of the catalytic iron-sulfur cluster found in the DPH1 subunit.</text>
</comment>
<evidence type="ECO:0000256" key="9">
    <source>
        <dbReference type="ARBA" id="ARBA00032791"/>
    </source>
</evidence>
<dbReference type="SFLD" id="SFLDG01121">
    <property type="entry name" value="Diphthamide_biosynthesis"/>
    <property type="match status" value="1"/>
</dbReference>
<dbReference type="GO" id="GO:0017183">
    <property type="term" value="P:protein histidyl modification to diphthamide"/>
    <property type="evidence" value="ECO:0007669"/>
    <property type="project" value="UniProtKB-UniPathway"/>
</dbReference>
<keyword evidence="5" id="KW-0479">Metal-binding</keyword>
<dbReference type="InterPro" id="IPR016435">
    <property type="entry name" value="DPH1/DPH2"/>
</dbReference>
<dbReference type="PANTHER" id="PTHR10762:SF2">
    <property type="entry name" value="2-(3-AMINO-3-CARBOXYPROPYL)HISTIDINE SYNTHASE SUBUNIT 2"/>
    <property type="match status" value="1"/>
</dbReference>
<keyword evidence="7" id="KW-0411">Iron-sulfur</keyword>
<evidence type="ECO:0000256" key="4">
    <source>
        <dbReference type="ARBA" id="ARBA00021914"/>
    </source>
</evidence>
<dbReference type="GO" id="GO:0051536">
    <property type="term" value="F:iron-sulfur cluster binding"/>
    <property type="evidence" value="ECO:0007669"/>
    <property type="project" value="UniProtKB-KW"/>
</dbReference>
<gene>
    <name evidence="14" type="ORF">PCANC_14168</name>
</gene>
<feature type="region of interest" description="Disordered" evidence="13">
    <location>
        <begin position="622"/>
        <end position="647"/>
    </location>
</feature>
<dbReference type="EMBL" id="PGCJ01000212">
    <property type="protein sequence ID" value="PLW38142.1"/>
    <property type="molecule type" value="Genomic_DNA"/>
</dbReference>
<feature type="region of interest" description="Disordered" evidence="13">
    <location>
        <begin position="710"/>
        <end position="739"/>
    </location>
</feature>
<dbReference type="GO" id="GO:0090560">
    <property type="term" value="F:2-(3-amino-3-carboxypropyl)histidine synthase activity"/>
    <property type="evidence" value="ECO:0007669"/>
    <property type="project" value="InterPro"/>
</dbReference>
<organism evidence="14 15">
    <name type="scientific">Puccinia coronata f. sp. avenae</name>
    <dbReference type="NCBI Taxonomy" id="200324"/>
    <lineage>
        <taxon>Eukaryota</taxon>
        <taxon>Fungi</taxon>
        <taxon>Dikarya</taxon>
        <taxon>Basidiomycota</taxon>
        <taxon>Pucciniomycotina</taxon>
        <taxon>Pucciniomycetes</taxon>
        <taxon>Pucciniales</taxon>
        <taxon>Pucciniaceae</taxon>
        <taxon>Puccinia</taxon>
    </lineage>
</organism>
<reference evidence="14 15" key="1">
    <citation type="submission" date="2017-11" db="EMBL/GenBank/DDBJ databases">
        <title>De novo assembly and phasing of dikaryotic genomes from two isolates of Puccinia coronata f. sp. avenae, the causal agent of oat crown rust.</title>
        <authorList>
            <person name="Miller M.E."/>
            <person name="Zhang Y."/>
            <person name="Omidvar V."/>
            <person name="Sperschneider J."/>
            <person name="Schwessinger B."/>
            <person name="Raley C."/>
            <person name="Palmer J.M."/>
            <person name="Garnica D."/>
            <person name="Upadhyaya N."/>
            <person name="Rathjen J."/>
            <person name="Taylor J.M."/>
            <person name="Park R.F."/>
            <person name="Dodds P.N."/>
            <person name="Hirsch C.D."/>
            <person name="Kianian S.F."/>
            <person name="Figueroa M."/>
        </authorList>
    </citation>
    <scope>NUCLEOTIDE SEQUENCE [LARGE SCALE GENOMIC DNA]</scope>
    <source>
        <strain evidence="14">12NC29</strain>
    </source>
</reference>
<dbReference type="FunFam" id="3.40.50.11860:FF:000001">
    <property type="entry name" value="2-(3-amino-3-carboxypropyl)histidine synthase subunit 2"/>
    <property type="match status" value="1"/>
</dbReference>
<comment type="caution">
    <text evidence="14">The sequence shown here is derived from an EMBL/GenBank/DDBJ whole genome shotgun (WGS) entry which is preliminary data.</text>
</comment>
<dbReference type="STRING" id="200324.A0A2N5UK44"/>
<dbReference type="Gene3D" id="3.40.50.11860">
    <property type="entry name" value="Diphthamide synthesis DPH1/DPH2 domain 3"/>
    <property type="match status" value="1"/>
</dbReference>
<evidence type="ECO:0000256" key="2">
    <source>
        <dbReference type="ARBA" id="ARBA00005156"/>
    </source>
</evidence>
<comment type="similarity">
    <text evidence="3">Belongs to the DPH1/DPH2 family. DPH2 subfamily.</text>
</comment>
<dbReference type="GO" id="GO:0046872">
    <property type="term" value="F:metal ion binding"/>
    <property type="evidence" value="ECO:0007669"/>
    <property type="project" value="UniProtKB-KW"/>
</dbReference>
<protein>
    <recommendedName>
        <fullName evidence="4">2-(3-amino-3-carboxypropyl)histidine synthase subunit 2</fullName>
    </recommendedName>
    <alternativeName>
        <fullName evidence="8">Diphthamide biosynthesis protein 2</fullName>
    </alternativeName>
    <alternativeName>
        <fullName evidence="9">Diphtheria toxin resistance protein 2</fullName>
    </alternativeName>
    <alternativeName>
        <fullName evidence="12">S-adenosyl-L-methionine:L-histidine 3-amino-3-carboxypropyltransferase 2</fullName>
    </alternativeName>
</protein>
<proteinExistence type="inferred from homology"/>
<dbReference type="InterPro" id="IPR042265">
    <property type="entry name" value="DPH1/DPH2_3"/>
</dbReference>
<dbReference type="OrthoDB" id="449241at2759"/>
<dbReference type="AlphaFoldDB" id="A0A2N5UK44"/>
<comment type="cofactor">
    <cofactor evidence="1">
        <name>[4Fe-4S] cluster</name>
        <dbReference type="ChEBI" id="CHEBI:49883"/>
    </cofactor>
</comment>
<evidence type="ECO:0000313" key="14">
    <source>
        <dbReference type="EMBL" id="PLW38142.1"/>
    </source>
</evidence>
<comment type="subunit">
    <text evidence="10">Component of the 2-(3-amino-3-carboxypropyl)histidine synthase complex composed of DPH1, DPH2, DPH3 and a NADH-dependent reductase, predominantly CBR1.</text>
</comment>
<evidence type="ECO:0000256" key="7">
    <source>
        <dbReference type="ARBA" id="ARBA00023014"/>
    </source>
</evidence>
<evidence type="ECO:0000256" key="3">
    <source>
        <dbReference type="ARBA" id="ARBA00006179"/>
    </source>
</evidence>
<dbReference type="Proteomes" id="UP000235388">
    <property type="component" value="Unassembled WGS sequence"/>
</dbReference>
<feature type="region of interest" description="Disordered" evidence="13">
    <location>
        <begin position="393"/>
        <end position="414"/>
    </location>
</feature>
<dbReference type="UniPathway" id="UPA00559"/>